<evidence type="ECO:0000259" key="6">
    <source>
        <dbReference type="PROSITE" id="PS50157"/>
    </source>
</evidence>
<comment type="caution">
    <text evidence="7">The sequence shown here is derived from an EMBL/GenBank/DDBJ whole genome shotgun (WGS) entry which is preliminary data.</text>
</comment>
<dbReference type="Gene3D" id="3.30.160.60">
    <property type="entry name" value="Classic Zinc Finger"/>
    <property type="match status" value="2"/>
</dbReference>
<dbReference type="PANTHER" id="PTHR24409">
    <property type="entry name" value="ZINC FINGER PROTEIN 142"/>
    <property type="match status" value="1"/>
</dbReference>
<dbReference type="GO" id="GO:0000977">
    <property type="term" value="F:RNA polymerase II transcription regulatory region sequence-specific DNA binding"/>
    <property type="evidence" value="ECO:0007669"/>
    <property type="project" value="TreeGrafter"/>
</dbReference>
<dbReference type="SMART" id="SM00355">
    <property type="entry name" value="ZnF_C2H2"/>
    <property type="match status" value="4"/>
</dbReference>
<keyword evidence="4" id="KW-0862">Zinc</keyword>
<keyword evidence="2" id="KW-0677">Repeat</keyword>
<dbReference type="InterPro" id="IPR022755">
    <property type="entry name" value="Znf_C2H2_jaz"/>
</dbReference>
<dbReference type="PANTHER" id="PTHR24409:SF356">
    <property type="entry name" value="C2H2 FINGER DOMAIN TRANSCRIPTION FACTOR (EUROFUNG)"/>
    <property type="match status" value="1"/>
</dbReference>
<dbReference type="Pfam" id="PF12874">
    <property type="entry name" value="zf-met"/>
    <property type="match status" value="1"/>
</dbReference>
<dbReference type="PROSITE" id="PS50157">
    <property type="entry name" value="ZINC_FINGER_C2H2_2"/>
    <property type="match status" value="2"/>
</dbReference>
<dbReference type="InterPro" id="IPR036236">
    <property type="entry name" value="Znf_C2H2_sf"/>
</dbReference>
<feature type="domain" description="C2H2-type" evidence="6">
    <location>
        <begin position="147"/>
        <end position="171"/>
    </location>
</feature>
<gene>
    <name evidence="7" type="ORF">EJ08DRAFT_668985</name>
</gene>
<dbReference type="SUPFAM" id="SSF57667">
    <property type="entry name" value="beta-beta-alpha zinc fingers"/>
    <property type="match status" value="1"/>
</dbReference>
<dbReference type="EMBL" id="MU007021">
    <property type="protein sequence ID" value="KAF2433399.1"/>
    <property type="molecule type" value="Genomic_DNA"/>
</dbReference>
<feature type="domain" description="C2H2-type" evidence="6">
    <location>
        <begin position="43"/>
        <end position="72"/>
    </location>
</feature>
<keyword evidence="3 5" id="KW-0863">Zinc-finger</keyword>
<dbReference type="AlphaFoldDB" id="A0A9P4U0B7"/>
<keyword evidence="1" id="KW-0479">Metal-binding</keyword>
<evidence type="ECO:0000256" key="5">
    <source>
        <dbReference type="PROSITE-ProRule" id="PRU00042"/>
    </source>
</evidence>
<reference evidence="7" key="1">
    <citation type="journal article" date="2020" name="Stud. Mycol.">
        <title>101 Dothideomycetes genomes: a test case for predicting lifestyles and emergence of pathogens.</title>
        <authorList>
            <person name="Haridas S."/>
            <person name="Albert R."/>
            <person name="Binder M."/>
            <person name="Bloem J."/>
            <person name="Labutti K."/>
            <person name="Salamov A."/>
            <person name="Andreopoulos B."/>
            <person name="Baker S."/>
            <person name="Barry K."/>
            <person name="Bills G."/>
            <person name="Bluhm B."/>
            <person name="Cannon C."/>
            <person name="Castanera R."/>
            <person name="Culley D."/>
            <person name="Daum C."/>
            <person name="Ezra D."/>
            <person name="Gonzalez J."/>
            <person name="Henrissat B."/>
            <person name="Kuo A."/>
            <person name="Liang C."/>
            <person name="Lipzen A."/>
            <person name="Lutzoni F."/>
            <person name="Magnuson J."/>
            <person name="Mondo S."/>
            <person name="Nolan M."/>
            <person name="Ohm R."/>
            <person name="Pangilinan J."/>
            <person name="Park H.-J."/>
            <person name="Ramirez L."/>
            <person name="Alfaro M."/>
            <person name="Sun H."/>
            <person name="Tritt A."/>
            <person name="Yoshinaga Y."/>
            <person name="Zwiers L.-H."/>
            <person name="Turgeon B."/>
            <person name="Goodwin S."/>
            <person name="Spatafora J."/>
            <person name="Crous P."/>
            <person name="Grigoriev I."/>
        </authorList>
    </citation>
    <scope>NUCLEOTIDE SEQUENCE</scope>
    <source>
        <strain evidence="7">CBS 130266</strain>
    </source>
</reference>
<evidence type="ECO:0000256" key="4">
    <source>
        <dbReference type="ARBA" id="ARBA00022833"/>
    </source>
</evidence>
<accession>A0A9P4U0B7</accession>
<dbReference type="GO" id="GO:0008270">
    <property type="term" value="F:zinc ion binding"/>
    <property type="evidence" value="ECO:0007669"/>
    <property type="project" value="UniProtKB-KW"/>
</dbReference>
<evidence type="ECO:0000256" key="1">
    <source>
        <dbReference type="ARBA" id="ARBA00022723"/>
    </source>
</evidence>
<dbReference type="PROSITE" id="PS00028">
    <property type="entry name" value="ZINC_FINGER_C2H2_1"/>
    <property type="match status" value="2"/>
</dbReference>
<dbReference type="Pfam" id="PF12171">
    <property type="entry name" value="zf-C2H2_jaz"/>
    <property type="match status" value="1"/>
</dbReference>
<sequence length="227" mass="26351">MSFWECDTCDRQFVNEHAACDRSYPTSAAAREHMDRKNHWRLNWCQPCSKGFQNANNLRMHLNSRIHRTDGVACMFCKKQLATASGVAHHLEKNSCPMARNVNRKSIHQYMQEKDTAGLYTKKLLTWKDETSSQMNATIRTWNGSGYECYLCRREFSKLQGLNQHLGSPVHQQPIYHCPKNTCCKEFRHLAGLFNHFESESCGYIRFEHVQNSVNGLLTGRRLLMVC</sequence>
<evidence type="ECO:0000256" key="2">
    <source>
        <dbReference type="ARBA" id="ARBA00022737"/>
    </source>
</evidence>
<dbReference type="Proteomes" id="UP000800235">
    <property type="component" value="Unassembled WGS sequence"/>
</dbReference>
<dbReference type="InterPro" id="IPR013087">
    <property type="entry name" value="Znf_C2H2_type"/>
</dbReference>
<protein>
    <recommendedName>
        <fullName evidence="6">C2H2-type domain-containing protein</fullName>
    </recommendedName>
</protein>
<evidence type="ECO:0000313" key="8">
    <source>
        <dbReference type="Proteomes" id="UP000800235"/>
    </source>
</evidence>
<dbReference type="GO" id="GO:0005634">
    <property type="term" value="C:nucleus"/>
    <property type="evidence" value="ECO:0007669"/>
    <property type="project" value="TreeGrafter"/>
</dbReference>
<dbReference type="OrthoDB" id="6077919at2759"/>
<evidence type="ECO:0000313" key="7">
    <source>
        <dbReference type="EMBL" id="KAF2433399.1"/>
    </source>
</evidence>
<organism evidence="7 8">
    <name type="scientific">Tothia fuscella</name>
    <dbReference type="NCBI Taxonomy" id="1048955"/>
    <lineage>
        <taxon>Eukaryota</taxon>
        <taxon>Fungi</taxon>
        <taxon>Dikarya</taxon>
        <taxon>Ascomycota</taxon>
        <taxon>Pezizomycotina</taxon>
        <taxon>Dothideomycetes</taxon>
        <taxon>Pleosporomycetidae</taxon>
        <taxon>Venturiales</taxon>
        <taxon>Cylindrosympodiaceae</taxon>
        <taxon>Tothia</taxon>
    </lineage>
</organism>
<name>A0A9P4U0B7_9PEZI</name>
<dbReference type="GO" id="GO:0000981">
    <property type="term" value="F:DNA-binding transcription factor activity, RNA polymerase II-specific"/>
    <property type="evidence" value="ECO:0007669"/>
    <property type="project" value="TreeGrafter"/>
</dbReference>
<evidence type="ECO:0000256" key="3">
    <source>
        <dbReference type="ARBA" id="ARBA00022771"/>
    </source>
</evidence>
<keyword evidence="8" id="KW-1185">Reference proteome</keyword>
<proteinExistence type="predicted"/>